<dbReference type="GeneID" id="77805207"/>
<evidence type="ECO:0000256" key="1">
    <source>
        <dbReference type="SAM" id="MobiDB-lite"/>
    </source>
</evidence>
<protein>
    <submittedName>
        <fullName evidence="2">Uncharacterized protein</fullName>
    </submittedName>
</protein>
<feature type="region of interest" description="Disordered" evidence="1">
    <location>
        <begin position="543"/>
        <end position="578"/>
    </location>
</feature>
<accession>A0ABY7D7V9</accession>
<sequence>MNPNHELHLQRAQNFTPAHNSRNPQYGLPNPKFQPTGNFYSQNATNHNQSHNLDELGSEPQQIYFIDSRGEIVCAPVNRQAQGHHPTLEPNNPALGPHRNLYHQDGTFGRTPYLPRHNAQPNSYPGPFHRAPFGTTPVPPNYTRANLYQDHTASTESFDSPVGTTPVTRRAPQENQVPPVTRSAPQENQVPADNSRALPKKNHAEINKILRNLTKDRCPSNTQPTSGSNPPPCPEDEVESDKDASENAADSRKKDIESENTCVPGNVNKPGQSPADDGENAKNRITELPEEIMEEIVGMELDELREYEALHATSKCLPSYLKAEVDELYYEFERQLYIFAIRYQLHVALLYMHIGQINRMRGPTSYNNFCRYDPEAREIFSQTVLKLKERCTAVAQVWKTFDPATKLKYKDPAFLKSICGDKPLEITNGVVQTARDVHISNTKLTLGSNQKSITFFRRWVKETVRRMNEIAACHRIQGMLVVASAKSLGDLFIQEGTKMGNAFLNILTNNGDPLRKFHTYVAGMSVVAELTNKDPNELACANEIHPRDSASVSKSKPAQKKRKLAELTNNDEQEDHQKDKYCQGTLKDNKKLISQKLLALLSGKKFRGWPGKNAARDLKAAHISVKVKRNNPDRFIADELCQPINAISIETSERILRALGEGWVQVKFKEDASSDEEENEGHLPSHNKRARLSRCKAPRKISVVNSSEEDEASDQESRGCRDQDGEDEDEEND</sequence>
<evidence type="ECO:0000313" key="2">
    <source>
        <dbReference type="EMBL" id="WAQ92737.1"/>
    </source>
</evidence>
<feature type="compositionally biased region" description="Polar residues" evidence="1">
    <location>
        <begin position="153"/>
        <end position="192"/>
    </location>
</feature>
<name>A0ABY7D7V9_9BASI</name>
<reference evidence="2" key="1">
    <citation type="submission" date="2022-10" db="EMBL/GenBank/DDBJ databases">
        <title>Puccinia triticina Genome sequencing and assembly.</title>
        <authorList>
            <person name="Li C."/>
        </authorList>
    </citation>
    <scope>NUCLEOTIDE SEQUENCE</scope>
    <source>
        <strain evidence="2">Pt15</strain>
    </source>
</reference>
<feature type="region of interest" description="Disordered" evidence="1">
    <location>
        <begin position="671"/>
        <end position="733"/>
    </location>
</feature>
<feature type="compositionally biased region" description="Basic and acidic residues" evidence="1">
    <location>
        <begin position="202"/>
        <end position="218"/>
    </location>
</feature>
<feature type="region of interest" description="Disordered" evidence="1">
    <location>
        <begin position="153"/>
        <end position="281"/>
    </location>
</feature>
<organism evidence="2 3">
    <name type="scientific">Puccinia triticina</name>
    <dbReference type="NCBI Taxonomy" id="208348"/>
    <lineage>
        <taxon>Eukaryota</taxon>
        <taxon>Fungi</taxon>
        <taxon>Dikarya</taxon>
        <taxon>Basidiomycota</taxon>
        <taxon>Pucciniomycotina</taxon>
        <taxon>Pucciniomycetes</taxon>
        <taxon>Pucciniales</taxon>
        <taxon>Pucciniaceae</taxon>
        <taxon>Puccinia</taxon>
    </lineage>
</organism>
<feature type="compositionally biased region" description="Acidic residues" evidence="1">
    <location>
        <begin position="724"/>
        <end position="733"/>
    </location>
</feature>
<evidence type="ECO:0000313" key="3">
    <source>
        <dbReference type="Proteomes" id="UP001164743"/>
    </source>
</evidence>
<feature type="compositionally biased region" description="Basic residues" evidence="1">
    <location>
        <begin position="685"/>
        <end position="699"/>
    </location>
</feature>
<dbReference type="RefSeq" id="XP_053028292.1">
    <property type="nucleotide sequence ID" value="XM_053164312.1"/>
</dbReference>
<gene>
    <name evidence="2" type="ORF">PtA15_17A219</name>
</gene>
<dbReference type="EMBL" id="CP110437">
    <property type="protein sequence ID" value="WAQ92737.1"/>
    <property type="molecule type" value="Genomic_DNA"/>
</dbReference>
<feature type="compositionally biased region" description="Basic and acidic residues" evidence="1">
    <location>
        <begin position="241"/>
        <end position="257"/>
    </location>
</feature>
<proteinExistence type="predicted"/>
<keyword evidence="3" id="KW-1185">Reference proteome</keyword>
<dbReference type="Proteomes" id="UP001164743">
    <property type="component" value="Chromosome 17A"/>
</dbReference>
<feature type="compositionally biased region" description="Polar residues" evidence="1">
    <location>
        <begin position="219"/>
        <end position="228"/>
    </location>
</feature>